<evidence type="ECO:0000259" key="1">
    <source>
        <dbReference type="Pfam" id="PF01266"/>
    </source>
</evidence>
<proteinExistence type="predicted"/>
<gene>
    <name evidence="2" type="ORF">Micbo1qcDRAFT_237698</name>
</gene>
<dbReference type="Pfam" id="PF01266">
    <property type="entry name" value="DAO"/>
    <property type="match status" value="1"/>
</dbReference>
<dbReference type="InterPro" id="IPR006076">
    <property type="entry name" value="FAD-dep_OxRdtase"/>
</dbReference>
<keyword evidence="3" id="KW-1185">Reference proteome</keyword>
<evidence type="ECO:0000313" key="2">
    <source>
        <dbReference type="EMBL" id="KXJ84695.1"/>
    </source>
</evidence>
<dbReference type="Gene3D" id="3.30.9.10">
    <property type="entry name" value="D-Amino Acid Oxidase, subunit A, domain 2"/>
    <property type="match status" value="1"/>
</dbReference>
<dbReference type="InParanoid" id="A0A136II87"/>
<accession>A0A136II87</accession>
<protein>
    <submittedName>
        <fullName evidence="2">FAD dependent oxidoreductase</fullName>
    </submittedName>
</protein>
<dbReference type="InterPro" id="IPR036188">
    <property type="entry name" value="FAD/NAD-bd_sf"/>
</dbReference>
<dbReference type="AlphaFoldDB" id="A0A136II87"/>
<dbReference type="GO" id="GO:0005737">
    <property type="term" value="C:cytoplasm"/>
    <property type="evidence" value="ECO:0007669"/>
    <property type="project" value="TreeGrafter"/>
</dbReference>
<organism evidence="2 3">
    <name type="scientific">Microdochium bolleyi</name>
    <dbReference type="NCBI Taxonomy" id="196109"/>
    <lineage>
        <taxon>Eukaryota</taxon>
        <taxon>Fungi</taxon>
        <taxon>Dikarya</taxon>
        <taxon>Ascomycota</taxon>
        <taxon>Pezizomycotina</taxon>
        <taxon>Sordariomycetes</taxon>
        <taxon>Xylariomycetidae</taxon>
        <taxon>Xylariales</taxon>
        <taxon>Microdochiaceae</taxon>
        <taxon>Microdochium</taxon>
    </lineage>
</organism>
<dbReference type="OrthoDB" id="429143at2759"/>
<sequence>MASSSLPVANPIMSFWGAAAHRLADYRSTSELPPQVDIVVIGAGYAGVSTVHHILNSCKSQGTSPPRIAIFEARQACSGATARNGGHLKPDIYSGPANLAVSHGVDAAAEVASFEVRNLAAVKRTIEDNKIDCDFVYTRAVDVFMTDKTAAQAKSKIDLLRNNASPTIADLYFVEGPDSERLSGVKGAKACATFSAGHLFPRKLILDLLARTLDAGVNLQTHTPVTGVSKTTDTDGYVTITTTRGQMRARNVIFATNGYTNALLPEFADKIIAARGICSHIRPAQAVAAPALRTSYMIRWSDTNYEYLIPRLDGSIVVGGARSEFFHDLPSWYNNANDDALIESARHYFDGFMQRVFHGWEDSRAKVDRIWTGIMGYTSDSLPFVGKIPGRKNQYILAGFNGHGMPQVFLAAKGIAAMVVDKAGFGDVDIPAIFEITQARLDSTGNNVLENWRKAQKTFEARRACL</sequence>
<dbReference type="PANTHER" id="PTHR13847:SF279">
    <property type="entry name" value="FAD DEPENDENT OXIDOREDUCTASE DOMAIN-CONTAINING PROTEIN-RELATED"/>
    <property type="match status" value="1"/>
</dbReference>
<name>A0A136II87_9PEZI</name>
<evidence type="ECO:0000313" key="3">
    <source>
        <dbReference type="Proteomes" id="UP000070501"/>
    </source>
</evidence>
<dbReference type="STRING" id="196109.A0A136II87"/>
<dbReference type="PANTHER" id="PTHR13847">
    <property type="entry name" value="SARCOSINE DEHYDROGENASE-RELATED"/>
    <property type="match status" value="1"/>
</dbReference>
<feature type="domain" description="FAD dependent oxidoreductase" evidence="1">
    <location>
        <begin position="37"/>
        <end position="417"/>
    </location>
</feature>
<dbReference type="Proteomes" id="UP000070501">
    <property type="component" value="Unassembled WGS sequence"/>
</dbReference>
<dbReference type="SUPFAM" id="SSF51905">
    <property type="entry name" value="FAD/NAD(P)-binding domain"/>
    <property type="match status" value="1"/>
</dbReference>
<dbReference type="Gene3D" id="3.50.50.60">
    <property type="entry name" value="FAD/NAD(P)-binding domain"/>
    <property type="match status" value="1"/>
</dbReference>
<reference evidence="3" key="1">
    <citation type="submission" date="2016-02" db="EMBL/GenBank/DDBJ databases">
        <title>Draft genome sequence of Microdochium bolleyi, a fungal endophyte of beachgrass.</title>
        <authorList>
            <consortium name="DOE Joint Genome Institute"/>
            <person name="David A.S."/>
            <person name="May G."/>
            <person name="Haridas S."/>
            <person name="Lim J."/>
            <person name="Wang M."/>
            <person name="Labutti K."/>
            <person name="Lipzen A."/>
            <person name="Barry K."/>
            <person name="Grigoriev I.V."/>
        </authorList>
    </citation>
    <scope>NUCLEOTIDE SEQUENCE [LARGE SCALE GENOMIC DNA]</scope>
    <source>
        <strain evidence="3">J235TASD1</strain>
    </source>
</reference>
<dbReference type="EMBL" id="KQ964353">
    <property type="protein sequence ID" value="KXJ84695.1"/>
    <property type="molecule type" value="Genomic_DNA"/>
</dbReference>